<protein>
    <recommendedName>
        <fullName evidence="5">Transmembrane protein 135 N-terminal domain-containing protein</fullName>
    </recommendedName>
</protein>
<sequence length="495" mass="55479">MSSKGLSSSPSIPSMRRSKSESTINSISKLFPLDRTSFIKGPTPSSRKKAIVSIAIRKGLFVFVSVHGVVSSALIALALVKGKGRVKGPRGTVSKTFKSIISDILKSSNTARLAAWLGLYSYLWTISSAFLRRRPQWFPGWQPFIAGALSGLSLFAQTKEDRREIAPNVFCRGLYSLLMYRPLFPFPNGDIVLFALANAQVAYGFLSHPSTLPAWYVGWISRVGEMNPRFVRLNRHLLQHRVPISSDIKKLHHRLFVQDAQPRTWLNELKLQAWLTDPDRLNRRSAPCSLNHPQFDSCLGYNLNQLIRTVITMSPTYAILHLVPSLIFRSKVLLKNPLQFFLSIMKKTVYSSLFLSSFVSIVQNCFCIPTQIYDRFQITLASSRWYSLLGALTGICLFWEEPKRRGELALYCAPKALYSSWASLKSAGIVKSLPFGDVLVGCLGSGMLMHCFVNGPEKMPALARGMISQVVDPHTPERRKKTIVENVDHVDGLEN</sequence>
<feature type="compositionally biased region" description="Low complexity" evidence="1">
    <location>
        <begin position="1"/>
        <end position="15"/>
    </location>
</feature>
<evidence type="ECO:0000313" key="3">
    <source>
        <dbReference type="EMBL" id="EGF99226.1"/>
    </source>
</evidence>
<dbReference type="Proteomes" id="UP000001072">
    <property type="component" value="Unassembled WGS sequence"/>
</dbReference>
<dbReference type="HOGENOM" id="CLU_016206_1_1_1"/>
<keyword evidence="4" id="KW-1185">Reference proteome</keyword>
<dbReference type="InterPro" id="IPR026749">
    <property type="entry name" value="Tmem135"/>
</dbReference>
<keyword evidence="2" id="KW-1133">Transmembrane helix</keyword>
<dbReference type="AlphaFoldDB" id="F4S828"/>
<keyword evidence="2" id="KW-0812">Transmembrane</keyword>
<accession>F4S828</accession>
<evidence type="ECO:0008006" key="5">
    <source>
        <dbReference type="Google" id="ProtNLM"/>
    </source>
</evidence>
<organism evidence="4">
    <name type="scientific">Melampsora larici-populina (strain 98AG31 / pathotype 3-4-7)</name>
    <name type="common">Poplar leaf rust fungus</name>
    <dbReference type="NCBI Taxonomy" id="747676"/>
    <lineage>
        <taxon>Eukaryota</taxon>
        <taxon>Fungi</taxon>
        <taxon>Dikarya</taxon>
        <taxon>Basidiomycota</taxon>
        <taxon>Pucciniomycotina</taxon>
        <taxon>Pucciniomycetes</taxon>
        <taxon>Pucciniales</taxon>
        <taxon>Melampsoraceae</taxon>
        <taxon>Melampsora</taxon>
    </lineage>
</organism>
<dbReference type="EMBL" id="GL883162">
    <property type="protein sequence ID" value="EGF99226.1"/>
    <property type="molecule type" value="Genomic_DNA"/>
</dbReference>
<dbReference type="InParanoid" id="F4S828"/>
<evidence type="ECO:0000256" key="2">
    <source>
        <dbReference type="SAM" id="Phobius"/>
    </source>
</evidence>
<dbReference type="GeneID" id="18926206"/>
<dbReference type="eggNOG" id="KOG1398">
    <property type="taxonomic scope" value="Eukaryota"/>
</dbReference>
<dbReference type="KEGG" id="mlr:MELLADRAFT_118348"/>
<evidence type="ECO:0000256" key="1">
    <source>
        <dbReference type="SAM" id="MobiDB-lite"/>
    </source>
</evidence>
<gene>
    <name evidence="3" type="ORF">MELLADRAFT_118348</name>
</gene>
<dbReference type="PANTHER" id="PTHR12459:SF6">
    <property type="entry name" value="GB|AAD46013.1"/>
    <property type="match status" value="1"/>
</dbReference>
<evidence type="ECO:0000313" key="4">
    <source>
        <dbReference type="Proteomes" id="UP000001072"/>
    </source>
</evidence>
<feature type="region of interest" description="Disordered" evidence="1">
    <location>
        <begin position="1"/>
        <end position="23"/>
    </location>
</feature>
<reference evidence="4" key="1">
    <citation type="journal article" date="2011" name="Proc. Natl. Acad. Sci. U.S.A.">
        <title>Obligate biotrophy features unraveled by the genomic analysis of rust fungi.</title>
        <authorList>
            <person name="Duplessis S."/>
            <person name="Cuomo C.A."/>
            <person name="Lin Y.-C."/>
            <person name="Aerts A."/>
            <person name="Tisserant E."/>
            <person name="Veneault-Fourrey C."/>
            <person name="Joly D.L."/>
            <person name="Hacquard S."/>
            <person name="Amselem J."/>
            <person name="Cantarel B.L."/>
            <person name="Chiu R."/>
            <person name="Coutinho P.M."/>
            <person name="Feau N."/>
            <person name="Field M."/>
            <person name="Frey P."/>
            <person name="Gelhaye E."/>
            <person name="Goldberg J."/>
            <person name="Grabherr M.G."/>
            <person name="Kodira C.D."/>
            <person name="Kohler A."/>
            <person name="Kuees U."/>
            <person name="Lindquist E.A."/>
            <person name="Lucas S.M."/>
            <person name="Mago R."/>
            <person name="Mauceli E."/>
            <person name="Morin E."/>
            <person name="Murat C."/>
            <person name="Pangilinan J.L."/>
            <person name="Park R."/>
            <person name="Pearson M."/>
            <person name="Quesneville H."/>
            <person name="Rouhier N."/>
            <person name="Sakthikumar S."/>
            <person name="Salamov A.A."/>
            <person name="Schmutz J."/>
            <person name="Selles B."/>
            <person name="Shapiro H."/>
            <person name="Tanguay P."/>
            <person name="Tuskan G.A."/>
            <person name="Henrissat B."/>
            <person name="Van de Peer Y."/>
            <person name="Rouze P."/>
            <person name="Ellis J.G."/>
            <person name="Dodds P.N."/>
            <person name="Schein J.E."/>
            <person name="Zhong S."/>
            <person name="Hamelin R.C."/>
            <person name="Grigoriev I.V."/>
            <person name="Szabo L.J."/>
            <person name="Martin F."/>
        </authorList>
    </citation>
    <scope>NUCLEOTIDE SEQUENCE [LARGE SCALE GENOMIC DNA]</scope>
    <source>
        <strain evidence="4">98AG31 / pathotype 3-4-7</strain>
    </source>
</reference>
<name>F4S828_MELLP</name>
<dbReference type="PANTHER" id="PTHR12459">
    <property type="entry name" value="TRANSMEMBRANE PROTEIN 135-RELATED"/>
    <property type="match status" value="1"/>
</dbReference>
<dbReference type="RefSeq" id="XP_007417541.1">
    <property type="nucleotide sequence ID" value="XM_007417479.1"/>
</dbReference>
<dbReference type="OrthoDB" id="291792at2759"/>
<feature type="transmembrane region" description="Helical" evidence="2">
    <location>
        <begin position="60"/>
        <end position="80"/>
    </location>
</feature>
<proteinExistence type="predicted"/>
<dbReference type="VEuPathDB" id="FungiDB:MELLADRAFT_118348"/>
<keyword evidence="2" id="KW-0472">Membrane</keyword>